<dbReference type="InterPro" id="IPR036779">
    <property type="entry name" value="LysM_dom_sf"/>
</dbReference>
<dbReference type="InterPro" id="IPR018392">
    <property type="entry name" value="LysM"/>
</dbReference>
<dbReference type="PROSITE" id="PS51782">
    <property type="entry name" value="LYSM"/>
    <property type="match status" value="1"/>
</dbReference>
<dbReference type="SMART" id="SM00257">
    <property type="entry name" value="LysM"/>
    <property type="match status" value="1"/>
</dbReference>
<evidence type="ECO:0000313" key="3">
    <source>
        <dbReference type="Proteomes" id="UP000186777"/>
    </source>
</evidence>
<dbReference type="AlphaFoldDB" id="A0A1Q6R526"/>
<evidence type="ECO:0000313" key="2">
    <source>
        <dbReference type="EMBL" id="OLA37482.1"/>
    </source>
</evidence>
<dbReference type="EMBL" id="MNTG01000030">
    <property type="protein sequence ID" value="OLA37482.1"/>
    <property type="molecule type" value="Genomic_DNA"/>
</dbReference>
<name>A0A1Q6R526_9FIRM</name>
<dbReference type="SUPFAM" id="SSF54106">
    <property type="entry name" value="LysM domain"/>
    <property type="match status" value="1"/>
</dbReference>
<evidence type="ECO:0000259" key="1">
    <source>
        <dbReference type="PROSITE" id="PS51782"/>
    </source>
</evidence>
<dbReference type="STRING" id="626940.BHW43_06550"/>
<gene>
    <name evidence="2" type="ORF">BHW43_06550</name>
</gene>
<dbReference type="Gene3D" id="3.10.350.10">
    <property type="entry name" value="LysM domain"/>
    <property type="match status" value="1"/>
</dbReference>
<accession>A0A1Q6R526</accession>
<dbReference type="Pfam" id="PF01476">
    <property type="entry name" value="LysM"/>
    <property type="match status" value="1"/>
</dbReference>
<organism evidence="2 3">
    <name type="scientific">Phascolarctobacterium succinatutens</name>
    <dbReference type="NCBI Taxonomy" id="626940"/>
    <lineage>
        <taxon>Bacteria</taxon>
        <taxon>Bacillati</taxon>
        <taxon>Bacillota</taxon>
        <taxon>Negativicutes</taxon>
        <taxon>Acidaminococcales</taxon>
        <taxon>Acidaminococcaceae</taxon>
        <taxon>Phascolarctobacterium</taxon>
    </lineage>
</organism>
<feature type="domain" description="LysM" evidence="1">
    <location>
        <begin position="36"/>
        <end position="89"/>
    </location>
</feature>
<dbReference type="RefSeq" id="WP_303679959.1">
    <property type="nucleotide sequence ID" value="NZ_MNTG01000030.1"/>
</dbReference>
<sequence length="95" mass="10707">MKTLLKIAAVGILALLVSGFDTDYFADREKPTHRKICHTVQSGETLWGIAERYYDGSKPFAEFVHELSERNGFGIGKRQHLQVGETIIVKIEDSK</sequence>
<protein>
    <recommendedName>
        <fullName evidence="1">LysM domain-containing protein</fullName>
    </recommendedName>
</protein>
<proteinExistence type="predicted"/>
<reference evidence="2 3" key="1">
    <citation type="journal article" date="2016" name="Nat. Biotechnol.">
        <title>Measurement of bacterial replication rates in microbial communities.</title>
        <authorList>
            <person name="Brown C.T."/>
            <person name="Olm M.R."/>
            <person name="Thomas B.C."/>
            <person name="Banfield J.F."/>
        </authorList>
    </citation>
    <scope>NUCLEOTIDE SEQUENCE [LARGE SCALE GENOMIC DNA]</scope>
    <source>
        <strain evidence="2">46_33</strain>
    </source>
</reference>
<dbReference type="CDD" id="cd00118">
    <property type="entry name" value="LysM"/>
    <property type="match status" value="1"/>
</dbReference>
<dbReference type="Proteomes" id="UP000186777">
    <property type="component" value="Unassembled WGS sequence"/>
</dbReference>
<comment type="caution">
    <text evidence="2">The sequence shown here is derived from an EMBL/GenBank/DDBJ whole genome shotgun (WGS) entry which is preliminary data.</text>
</comment>